<dbReference type="Proteomes" id="UP000820818">
    <property type="component" value="Linkage Group LG5"/>
</dbReference>
<dbReference type="EMBL" id="WJBH02000005">
    <property type="protein sequence ID" value="KAI9558845.1"/>
    <property type="molecule type" value="Genomic_DNA"/>
</dbReference>
<organism evidence="2 3">
    <name type="scientific">Daphnia sinensis</name>
    <dbReference type="NCBI Taxonomy" id="1820382"/>
    <lineage>
        <taxon>Eukaryota</taxon>
        <taxon>Metazoa</taxon>
        <taxon>Ecdysozoa</taxon>
        <taxon>Arthropoda</taxon>
        <taxon>Crustacea</taxon>
        <taxon>Branchiopoda</taxon>
        <taxon>Diplostraca</taxon>
        <taxon>Cladocera</taxon>
        <taxon>Anomopoda</taxon>
        <taxon>Daphniidae</taxon>
        <taxon>Daphnia</taxon>
        <taxon>Daphnia similis group</taxon>
    </lineage>
</organism>
<evidence type="ECO:0000313" key="3">
    <source>
        <dbReference type="Proteomes" id="UP000820818"/>
    </source>
</evidence>
<proteinExistence type="predicted"/>
<evidence type="ECO:0000313" key="2">
    <source>
        <dbReference type="EMBL" id="KAI9558845.1"/>
    </source>
</evidence>
<name>A0AAD5LBH3_9CRUS</name>
<feature type="chain" id="PRO_5042286791" evidence="1">
    <location>
        <begin position="19"/>
        <end position="319"/>
    </location>
</feature>
<reference evidence="2 3" key="1">
    <citation type="submission" date="2022-05" db="EMBL/GenBank/DDBJ databases">
        <title>A multi-omics perspective on studying reproductive biology in Daphnia sinensis.</title>
        <authorList>
            <person name="Jia J."/>
        </authorList>
    </citation>
    <scope>NUCLEOTIDE SEQUENCE [LARGE SCALE GENOMIC DNA]</scope>
    <source>
        <strain evidence="2 3">WSL</strain>
    </source>
</reference>
<accession>A0AAD5LBH3</accession>
<gene>
    <name evidence="2" type="ORF">GHT06_015634</name>
</gene>
<comment type="caution">
    <text evidence="2">The sequence shown here is derived from an EMBL/GenBank/DDBJ whole genome shotgun (WGS) entry which is preliminary data.</text>
</comment>
<protein>
    <submittedName>
        <fullName evidence="2">Uncharacterized protein</fullName>
    </submittedName>
</protein>
<dbReference type="AlphaFoldDB" id="A0AAD5LBH3"/>
<sequence length="319" mass="36027">MKCYVMILMSALIVISKQQRHGELMWLSPYSPSQPVVNNYQRSQFYDPVETDVPYFRFSRPIRPTIIDAQDDEDAFSRQFANQNLFAGVQNPLVYLPEQPDQQSEEEKSGRLMPVVVQHSTPNRNRMANVIQPRFKNYQSYFQDSPSDGQAQNRFYVNSDSTYNPLLRTVTLRVTSTCTSLSLVSCIPAASLPAAPVPACRRKRNNEIDQSTGEEETQFPINPTQVESVTPTVQPLPAVPNDAIQTPSIEMISSKEEEVNSDQFAAQLEKQERKAKFLHWKNYFTSTTTTSWVVVSSTLTQTFVPAVALACLPPGFLVC</sequence>
<keyword evidence="1" id="KW-0732">Signal</keyword>
<keyword evidence="3" id="KW-1185">Reference proteome</keyword>
<evidence type="ECO:0000256" key="1">
    <source>
        <dbReference type="SAM" id="SignalP"/>
    </source>
</evidence>
<feature type="signal peptide" evidence="1">
    <location>
        <begin position="1"/>
        <end position="18"/>
    </location>
</feature>